<feature type="transmembrane region" description="Helical" evidence="6">
    <location>
        <begin position="134"/>
        <end position="154"/>
    </location>
</feature>
<evidence type="ECO:0000256" key="2">
    <source>
        <dbReference type="ARBA" id="ARBA00022448"/>
    </source>
</evidence>
<feature type="transmembrane region" description="Helical" evidence="6">
    <location>
        <begin position="47"/>
        <end position="71"/>
    </location>
</feature>
<keyword evidence="5 6" id="KW-0472">Membrane</keyword>
<feature type="transmembrane region" description="Helical" evidence="6">
    <location>
        <begin position="332"/>
        <end position="350"/>
    </location>
</feature>
<evidence type="ECO:0000256" key="4">
    <source>
        <dbReference type="ARBA" id="ARBA00022989"/>
    </source>
</evidence>
<feature type="transmembrane region" description="Helical" evidence="6">
    <location>
        <begin position="422"/>
        <end position="442"/>
    </location>
</feature>
<accession>A0A841U3M7</accession>
<dbReference type="EMBL" id="JACJVR010000062">
    <property type="protein sequence ID" value="MBB6692923.1"/>
    <property type="molecule type" value="Genomic_DNA"/>
</dbReference>
<dbReference type="PANTHER" id="PTHR23519:SF1">
    <property type="entry name" value="AUTOPHAGY-RELATED PROTEIN 22"/>
    <property type="match status" value="1"/>
</dbReference>
<dbReference type="Gene3D" id="1.20.1250.20">
    <property type="entry name" value="MFS general substrate transporter like domains"/>
    <property type="match status" value="1"/>
</dbReference>
<gene>
    <name evidence="8" type="ORF">H7B90_16065</name>
</gene>
<dbReference type="Pfam" id="PF11700">
    <property type="entry name" value="ATG22"/>
    <property type="match status" value="1"/>
</dbReference>
<dbReference type="InterPro" id="IPR024671">
    <property type="entry name" value="Atg22-like"/>
</dbReference>
<comment type="caution">
    <text evidence="8">The sequence shown here is derived from an EMBL/GenBank/DDBJ whole genome shotgun (WGS) entry which is preliminary data.</text>
</comment>
<feature type="transmembrane region" description="Helical" evidence="6">
    <location>
        <begin position="110"/>
        <end position="128"/>
    </location>
</feature>
<evidence type="ECO:0000313" key="9">
    <source>
        <dbReference type="Proteomes" id="UP000553776"/>
    </source>
</evidence>
<dbReference type="CDD" id="cd17482">
    <property type="entry name" value="MFS_YxiO_like"/>
    <property type="match status" value="1"/>
</dbReference>
<dbReference type="PROSITE" id="PS50850">
    <property type="entry name" value="MFS"/>
    <property type="match status" value="1"/>
</dbReference>
<feature type="transmembrane region" description="Helical" evidence="6">
    <location>
        <begin position="390"/>
        <end position="416"/>
    </location>
</feature>
<sequence length="453" mass="48696">MRPAPKRCAERGSYGRTSGWARKGRGDGVLDERKAVRSWILYDWANSAFATTVMAAVMPTFYGSVAAVGLAEGRASAYWGFTQTTAAIVVALLSPLLGAIADHTGGKKKFLAFFTWLGALASCGMFAIGEGDWLLASVLVVIGMVGFGAGNTFYDALLNDVASPSRRERVSARGFAAGYLGGGVLLAVNLALILAPGTFGIPDKTMATRISFFSVGLWWLLFSLPLFRNVKEPKPHAAKAEPAARLFMTGVRRLRDTLAGIKRYPELFKFMVAYWFFFDGINTIIVMATSYGTDIGLEQQHLIAALLLTQIVGFPATWLFGKLADRLGGFKMLYAALTVYLVIVVLGYFMTNAAHFYALAILVGLVQGGAQSTSRAIYSKLIPPDRTAEFNGFLSFSSRFFSLAGPLAFAVVGLATGSSRPAILAISAFFFIGIALLATVNYKKGCEEAATRS</sequence>
<dbReference type="InterPro" id="IPR050495">
    <property type="entry name" value="ATG22/LtaA_families"/>
</dbReference>
<dbReference type="GO" id="GO:0022857">
    <property type="term" value="F:transmembrane transporter activity"/>
    <property type="evidence" value="ECO:0007669"/>
    <property type="project" value="InterPro"/>
</dbReference>
<name>A0A841U3M7_9BACL</name>
<evidence type="ECO:0000256" key="6">
    <source>
        <dbReference type="SAM" id="Phobius"/>
    </source>
</evidence>
<organism evidence="8 9">
    <name type="scientific">Cohnella xylanilytica</name>
    <dbReference type="NCBI Taxonomy" id="557555"/>
    <lineage>
        <taxon>Bacteria</taxon>
        <taxon>Bacillati</taxon>
        <taxon>Bacillota</taxon>
        <taxon>Bacilli</taxon>
        <taxon>Bacillales</taxon>
        <taxon>Paenibacillaceae</taxon>
        <taxon>Cohnella</taxon>
    </lineage>
</organism>
<dbReference type="InterPro" id="IPR036259">
    <property type="entry name" value="MFS_trans_sf"/>
</dbReference>
<feature type="transmembrane region" description="Helical" evidence="6">
    <location>
        <begin position="77"/>
        <end position="98"/>
    </location>
</feature>
<evidence type="ECO:0000256" key="5">
    <source>
        <dbReference type="ARBA" id="ARBA00023136"/>
    </source>
</evidence>
<feature type="transmembrane region" description="Helical" evidence="6">
    <location>
        <begin position="272"/>
        <end position="290"/>
    </location>
</feature>
<reference evidence="8 9" key="1">
    <citation type="submission" date="2020-08" db="EMBL/GenBank/DDBJ databases">
        <title>Cohnella phylogeny.</title>
        <authorList>
            <person name="Dunlap C."/>
        </authorList>
    </citation>
    <scope>NUCLEOTIDE SEQUENCE [LARGE SCALE GENOMIC DNA]</scope>
    <source>
        <strain evidence="8 9">DSM 25239</strain>
    </source>
</reference>
<evidence type="ECO:0000259" key="7">
    <source>
        <dbReference type="PROSITE" id="PS50850"/>
    </source>
</evidence>
<keyword evidence="9" id="KW-1185">Reference proteome</keyword>
<proteinExistence type="predicted"/>
<protein>
    <submittedName>
        <fullName evidence="8">MFS transporter</fullName>
    </submittedName>
</protein>
<dbReference type="Proteomes" id="UP000553776">
    <property type="component" value="Unassembled WGS sequence"/>
</dbReference>
<dbReference type="AlphaFoldDB" id="A0A841U3M7"/>
<feature type="transmembrane region" description="Helical" evidence="6">
    <location>
        <begin position="175"/>
        <end position="195"/>
    </location>
</feature>
<evidence type="ECO:0000256" key="3">
    <source>
        <dbReference type="ARBA" id="ARBA00022692"/>
    </source>
</evidence>
<keyword evidence="4 6" id="KW-1133">Transmembrane helix</keyword>
<keyword evidence="2" id="KW-0813">Transport</keyword>
<feature type="domain" description="Major facilitator superfamily (MFS) profile" evidence="7">
    <location>
        <begin position="36"/>
        <end position="445"/>
    </location>
</feature>
<dbReference type="InterPro" id="IPR020846">
    <property type="entry name" value="MFS_dom"/>
</dbReference>
<evidence type="ECO:0000256" key="1">
    <source>
        <dbReference type="ARBA" id="ARBA00004651"/>
    </source>
</evidence>
<comment type="subcellular location">
    <subcellularLocation>
        <location evidence="1">Cell membrane</location>
        <topology evidence="1">Multi-pass membrane protein</topology>
    </subcellularLocation>
</comment>
<dbReference type="GO" id="GO:0005886">
    <property type="term" value="C:plasma membrane"/>
    <property type="evidence" value="ECO:0007669"/>
    <property type="project" value="UniProtKB-SubCell"/>
</dbReference>
<keyword evidence="3 6" id="KW-0812">Transmembrane</keyword>
<feature type="transmembrane region" description="Helical" evidence="6">
    <location>
        <begin position="207"/>
        <end position="227"/>
    </location>
</feature>
<feature type="transmembrane region" description="Helical" evidence="6">
    <location>
        <begin position="356"/>
        <end position="378"/>
    </location>
</feature>
<feature type="transmembrane region" description="Helical" evidence="6">
    <location>
        <begin position="302"/>
        <end position="320"/>
    </location>
</feature>
<dbReference type="PANTHER" id="PTHR23519">
    <property type="entry name" value="AUTOPHAGY-RELATED PROTEIN 22"/>
    <property type="match status" value="1"/>
</dbReference>
<dbReference type="SUPFAM" id="SSF103473">
    <property type="entry name" value="MFS general substrate transporter"/>
    <property type="match status" value="1"/>
</dbReference>
<evidence type="ECO:0000313" key="8">
    <source>
        <dbReference type="EMBL" id="MBB6692923.1"/>
    </source>
</evidence>